<evidence type="ECO:0000259" key="1">
    <source>
        <dbReference type="Pfam" id="PF19081"/>
    </source>
</evidence>
<dbReference type="EMBL" id="FNCG01000013">
    <property type="protein sequence ID" value="SDH85912.1"/>
    <property type="molecule type" value="Genomic_DNA"/>
</dbReference>
<dbReference type="Proteomes" id="UP000199705">
    <property type="component" value="Unassembled WGS sequence"/>
</dbReference>
<proteinExistence type="predicted"/>
<dbReference type="Pfam" id="PF19081">
    <property type="entry name" value="Ig_7"/>
    <property type="match status" value="1"/>
</dbReference>
<dbReference type="InterPro" id="IPR044023">
    <property type="entry name" value="Ig_7"/>
</dbReference>
<dbReference type="STRING" id="551996.SAMN05192573_11369"/>
<name>A0A1G8FUV0_9SPHI</name>
<dbReference type="RefSeq" id="WP_091172130.1">
    <property type="nucleotide sequence ID" value="NZ_FNCG01000013.1"/>
</dbReference>
<dbReference type="Pfam" id="PF13585">
    <property type="entry name" value="CHU_C"/>
    <property type="match status" value="1"/>
</dbReference>
<evidence type="ECO:0000313" key="2">
    <source>
        <dbReference type="EMBL" id="SDH85912.1"/>
    </source>
</evidence>
<dbReference type="NCBIfam" id="TIGR04131">
    <property type="entry name" value="Bac_Flav_CTERM"/>
    <property type="match status" value="1"/>
</dbReference>
<organism evidence="2 3">
    <name type="scientific">Mucilaginibacter gossypii</name>
    <dbReference type="NCBI Taxonomy" id="551996"/>
    <lineage>
        <taxon>Bacteria</taxon>
        <taxon>Pseudomonadati</taxon>
        <taxon>Bacteroidota</taxon>
        <taxon>Sphingobacteriia</taxon>
        <taxon>Sphingobacteriales</taxon>
        <taxon>Sphingobacteriaceae</taxon>
        <taxon>Mucilaginibacter</taxon>
    </lineage>
</organism>
<protein>
    <submittedName>
        <fullName evidence="2">Gliding motility-associated C-terminal domain-containing protein</fullName>
    </submittedName>
</protein>
<evidence type="ECO:0000313" key="3">
    <source>
        <dbReference type="Proteomes" id="UP000199705"/>
    </source>
</evidence>
<keyword evidence="3" id="KW-1185">Reference proteome</keyword>
<feature type="domain" description="Ig-like" evidence="1">
    <location>
        <begin position="1008"/>
        <end position="1085"/>
    </location>
</feature>
<reference evidence="3" key="1">
    <citation type="submission" date="2016-10" db="EMBL/GenBank/DDBJ databases">
        <authorList>
            <person name="Varghese N."/>
            <person name="Submissions S."/>
        </authorList>
    </citation>
    <scope>NUCLEOTIDE SEQUENCE [LARGE SCALE GENOMIC DNA]</scope>
    <source>
        <strain evidence="3">Gh-67</strain>
    </source>
</reference>
<dbReference type="AlphaFoldDB" id="A0A1G8FUV0"/>
<sequence>MTGRRVLLFITIFLFISFKSFSAVFTVTSNADSGPGTLREALTLAAANGSAEKDYIYFNLPNLTVADRTISIKTDLPEITSDIVIDGSTQPGPPLSINGAKVVINGFNEQARIRFCFIVGTVNTFELYGIVAKNFFVADGPQGGYGGIFVSLQGKIGHVIIGAPGKGNDIYNVGWAVEGMGEDNSLNLPTCRVQTFEMKNNLIGIGEDGIKIGAYKQSIIGLPFTFNVIIGGDNKNEGNTIFDLVSLVPAAAHQDLEQDFNFKIKNNIFSANSQQQRTNDPYIDIDRNDQAFVMGVEPLLHYSKKSTGEVLDNVFGYTLFVSGLTNLNLNIQHNFFGTSTDQKNKIPVGGEAITFYYTEGNILVGGPDNSKGNVFTNCVQDQRAIDYEEAVVNTAVSGPDFNYLNHVELSHNSFYCNNNPAYTIQTVLEKKPISVSVDQLSATNVNGITKPNARVELFYTDKECDQCQPKTYVATTYADAAGKWTYNGSLLPGYGVMAGATLNNISSEFTDTRILFSNTVVITHQECDMGGSIKNALVVTNAKKLEWLNENGDVVGTKIDLENVPAGKYRLRAEQFGCVKYSPYFLVEDHTPKFFDFEKKVIQPSCGNGGAITNLYTSFADKTEWFNGKNEVISNQQDLYNLAEGSYTLRITGPRGCVKTYGPVVLKNTTGPTIDQLHPNKQSTSCGQSTGSIKNIIVTGTGNIKYSWLNSQHQEVATTNDLTGQPAGMYTLKVTDDSQCGPVYSSEIEIPEINVITLDENNVTKGQATCNQNNGFIKGITAPGATHYQWVNLADNSTAGSTINLPSAAAGSYRLTVSNDFGCSKISGIYTIDATPPTVYPNYNANIINSCAGQNNGTITIITDNPVKTMRWVDANDQPVGTDANPHGLKPGTYKVYFTDANGCETLYPHDFTVNEIAPLQIVPNSESQTNDQCGLNTASIKNIQITGGTQPYTYLWLNEAGDHIKTSQDLSGIGAGAYTLQVQDASGCGVMASRIYTVLNENSSIDAPIIAPLQLCAPGEALLSVSSPSAGNTYRLYDSQTSTQYQDEQTNGIFKIKANPNSTYYISKVSGQCESERTQAQITISLSAIDIPNAFTPNGDGKNDYWKINNAQNYPQAIVQIFTRYGQKVFESKGYSVPFDGTYNGTKLPSGVYYYILNLGKSCNLLSGSLSIIR</sequence>
<gene>
    <name evidence="2" type="ORF">SAMN05192573_11369</name>
</gene>
<accession>A0A1G8FUV0</accession>
<dbReference type="InterPro" id="IPR026341">
    <property type="entry name" value="T9SS_type_B"/>
</dbReference>